<accession>A0A4Y2M1F2</accession>
<dbReference type="EMBL" id="BGPR01121058">
    <property type="protein sequence ID" value="GBN20404.1"/>
    <property type="molecule type" value="Genomic_DNA"/>
</dbReference>
<evidence type="ECO:0000313" key="3">
    <source>
        <dbReference type="EMBL" id="GBN20439.1"/>
    </source>
</evidence>
<proteinExistence type="predicted"/>
<gene>
    <name evidence="2" type="ORF">AVEN_131795_1</name>
    <name evidence="3" type="ORF">AVEN_148314_1</name>
    <name evidence="1" type="ORF">AVEN_43922_1</name>
</gene>
<evidence type="ECO:0000313" key="4">
    <source>
        <dbReference type="Proteomes" id="UP000499080"/>
    </source>
</evidence>
<keyword evidence="4" id="KW-1185">Reference proteome</keyword>
<organism evidence="1 4">
    <name type="scientific">Araneus ventricosus</name>
    <name type="common">Orbweaver spider</name>
    <name type="synonym">Epeira ventricosa</name>
    <dbReference type="NCBI Taxonomy" id="182803"/>
    <lineage>
        <taxon>Eukaryota</taxon>
        <taxon>Metazoa</taxon>
        <taxon>Ecdysozoa</taxon>
        <taxon>Arthropoda</taxon>
        <taxon>Chelicerata</taxon>
        <taxon>Arachnida</taxon>
        <taxon>Araneae</taxon>
        <taxon>Araneomorphae</taxon>
        <taxon>Entelegynae</taxon>
        <taxon>Araneoidea</taxon>
        <taxon>Araneidae</taxon>
        <taxon>Araneus</taxon>
    </lineage>
</organism>
<reference evidence="1 4" key="1">
    <citation type="journal article" date="2019" name="Sci. Rep.">
        <title>Orb-weaving spider Araneus ventricosus genome elucidates the spidroin gene catalogue.</title>
        <authorList>
            <person name="Kono N."/>
            <person name="Nakamura H."/>
            <person name="Ohtoshi R."/>
            <person name="Moran D.A.P."/>
            <person name="Shinohara A."/>
            <person name="Yoshida Y."/>
            <person name="Fujiwara M."/>
            <person name="Mori M."/>
            <person name="Tomita M."/>
            <person name="Arakawa K."/>
        </authorList>
    </citation>
    <scope>NUCLEOTIDE SEQUENCE [LARGE SCALE GENOMIC DNA]</scope>
</reference>
<feature type="non-terminal residue" evidence="1">
    <location>
        <position position="30"/>
    </location>
</feature>
<name>A0A4Y2M1F2_ARAVE</name>
<comment type="caution">
    <text evidence="1">The sequence shown here is derived from an EMBL/GenBank/DDBJ whole genome shotgun (WGS) entry which is preliminary data.</text>
</comment>
<dbReference type="Proteomes" id="UP000499080">
    <property type="component" value="Unassembled WGS sequence"/>
</dbReference>
<sequence>MLDPHAEAARSPFFCDITEGFVIPSTEHHR</sequence>
<dbReference type="AlphaFoldDB" id="A0A4Y2M1F2"/>
<dbReference type="EMBL" id="BGPR01121064">
    <property type="protein sequence ID" value="GBN20430.1"/>
    <property type="molecule type" value="Genomic_DNA"/>
</dbReference>
<dbReference type="EMBL" id="BGPR01121066">
    <property type="protein sequence ID" value="GBN20439.1"/>
    <property type="molecule type" value="Genomic_DNA"/>
</dbReference>
<protein>
    <submittedName>
        <fullName evidence="1">Uncharacterized protein</fullName>
    </submittedName>
</protein>
<evidence type="ECO:0000313" key="1">
    <source>
        <dbReference type="EMBL" id="GBN20404.1"/>
    </source>
</evidence>
<evidence type="ECO:0000313" key="2">
    <source>
        <dbReference type="EMBL" id="GBN20430.1"/>
    </source>
</evidence>